<proteinExistence type="predicted"/>
<dbReference type="KEGG" id="xfr:BER92_13080"/>
<evidence type="ECO:0000313" key="3">
    <source>
        <dbReference type="Proteomes" id="UP000195877"/>
    </source>
</evidence>
<dbReference type="Proteomes" id="UP000195953">
    <property type="component" value="Chromosome 1"/>
</dbReference>
<reference evidence="1 3" key="2">
    <citation type="submission" date="2017-05" db="EMBL/GenBank/DDBJ databases">
        <authorList>
            <person name="Blom J."/>
        </authorList>
    </citation>
    <scope>NUCLEOTIDE SEQUENCE [LARGE SCALE GENOMIC DNA]</scope>
    <source>
        <strain evidence="1">PD885</strain>
    </source>
</reference>
<dbReference type="EMBL" id="LT853885">
    <property type="protein sequence ID" value="SMR03992.1"/>
    <property type="molecule type" value="Genomic_DNA"/>
</dbReference>
<name>A0A1Y6H0I6_9XANT</name>
<evidence type="ECO:0000313" key="2">
    <source>
        <dbReference type="EMBL" id="SMR03992.1"/>
    </source>
</evidence>
<dbReference type="Proteomes" id="UP000195877">
    <property type="component" value="Chromosome 1"/>
</dbReference>
<protein>
    <submittedName>
        <fullName evidence="2">RNA polymerase ECF-type sigma factor</fullName>
    </submittedName>
</protein>
<accession>A0A1Y6H0I6</accession>
<dbReference type="STRING" id="48664.BER92_13080"/>
<sequence>MPLGTDLQTRVIALLLHHRCIVLKVADGDCRGRAGRAELAQQIATPLWRAFPNDDPRGRLSTWM</sequence>
<dbReference type="OrthoDB" id="9780326at2"/>
<reference evidence="2 4" key="1">
    <citation type="submission" date="2017-05" db="EMBL/GenBank/DDBJ databases">
        <authorList>
            <person name="Song R."/>
            <person name="Chenine A.L."/>
            <person name="Ruprecht R.M."/>
        </authorList>
    </citation>
    <scope>NUCLEOTIDE SEQUENCE [LARGE SCALE GENOMIC DNA]</scope>
    <source>
        <strain evidence="2">PD5205</strain>
    </source>
</reference>
<dbReference type="EMBL" id="LT853882">
    <property type="protein sequence ID" value="SMQ98543.1"/>
    <property type="molecule type" value="Genomic_DNA"/>
</dbReference>
<organism evidence="2 4">
    <name type="scientific">Xanthomonas fragariae</name>
    <dbReference type="NCBI Taxonomy" id="48664"/>
    <lineage>
        <taxon>Bacteria</taxon>
        <taxon>Pseudomonadati</taxon>
        <taxon>Pseudomonadota</taxon>
        <taxon>Gammaproteobacteria</taxon>
        <taxon>Lysobacterales</taxon>
        <taxon>Lysobacteraceae</taxon>
        <taxon>Xanthomonas</taxon>
    </lineage>
</organism>
<dbReference type="AlphaFoldDB" id="A0A1Y6H0I6"/>
<evidence type="ECO:0000313" key="4">
    <source>
        <dbReference type="Proteomes" id="UP000195953"/>
    </source>
</evidence>
<gene>
    <name evidence="2" type="primary">rpoE5</name>
    <name evidence="2" type="ORF">PD5205_02702</name>
    <name evidence="1" type="ORF">PD885_01292</name>
</gene>
<keyword evidence="3" id="KW-1185">Reference proteome</keyword>
<evidence type="ECO:0000313" key="1">
    <source>
        <dbReference type="EMBL" id="SMQ98543.1"/>
    </source>
</evidence>